<dbReference type="EMBL" id="FOWW01000003">
    <property type="protein sequence ID" value="SFP76748.1"/>
    <property type="molecule type" value="Genomic_DNA"/>
</dbReference>
<keyword evidence="4" id="KW-1185">Reference proteome</keyword>
<gene>
    <name evidence="3" type="ORF">SAMN05421810_103351</name>
</gene>
<keyword evidence="2" id="KW-1133">Transmembrane helix</keyword>
<proteinExistence type="predicted"/>
<dbReference type="AlphaFoldDB" id="A0A1I5T196"/>
<keyword evidence="2" id="KW-0812">Transmembrane</keyword>
<name>A0A1I5T196_9PSEU</name>
<dbReference type="OrthoDB" id="3698019at2"/>
<dbReference type="STRING" id="587909.SAMN05421810_103351"/>
<reference evidence="4" key="1">
    <citation type="submission" date="2016-10" db="EMBL/GenBank/DDBJ databases">
        <authorList>
            <person name="Varghese N."/>
            <person name="Submissions S."/>
        </authorList>
    </citation>
    <scope>NUCLEOTIDE SEQUENCE [LARGE SCALE GENOMIC DNA]</scope>
    <source>
        <strain evidence="4">CGMCC 4.5579</strain>
    </source>
</reference>
<evidence type="ECO:0000256" key="1">
    <source>
        <dbReference type="SAM" id="MobiDB-lite"/>
    </source>
</evidence>
<dbReference type="RefSeq" id="WP_092529992.1">
    <property type="nucleotide sequence ID" value="NZ_FOWW01000003.1"/>
</dbReference>
<evidence type="ECO:0000313" key="3">
    <source>
        <dbReference type="EMBL" id="SFP76748.1"/>
    </source>
</evidence>
<accession>A0A1I5T196</accession>
<organism evidence="3 4">
    <name type="scientific">Amycolatopsis arida</name>
    <dbReference type="NCBI Taxonomy" id="587909"/>
    <lineage>
        <taxon>Bacteria</taxon>
        <taxon>Bacillati</taxon>
        <taxon>Actinomycetota</taxon>
        <taxon>Actinomycetes</taxon>
        <taxon>Pseudonocardiales</taxon>
        <taxon>Pseudonocardiaceae</taxon>
        <taxon>Amycolatopsis</taxon>
    </lineage>
</organism>
<protein>
    <submittedName>
        <fullName evidence="3">Uncharacterized protein</fullName>
    </submittedName>
</protein>
<sequence>MDDSRDQRLAALFRDAPGEPPPPTFTADDVAARSRRLAARRRARLAAACAASVFVLAGGMVGVLVNMDRSGDNAAGGASDVVTGPSEATAFGAPEQPEPPPERLPGTAAPDFPDSSPKQGGEGSREGSTFGCDRGDRELAIALADELPVTAPAEPEPGRVCAPGWRSAAFPASEGPRQGQLSVTVVPPGSAIQLAGQPEGTRIAEARTPAGGTVVVLSVPAPDSPAAPFAGELERVAGALAARF</sequence>
<dbReference type="Proteomes" id="UP000198727">
    <property type="component" value="Unassembled WGS sequence"/>
</dbReference>
<feature type="region of interest" description="Disordered" evidence="1">
    <location>
        <begin position="73"/>
        <end position="133"/>
    </location>
</feature>
<keyword evidence="2" id="KW-0472">Membrane</keyword>
<feature type="transmembrane region" description="Helical" evidence="2">
    <location>
        <begin position="45"/>
        <end position="65"/>
    </location>
</feature>
<evidence type="ECO:0000313" key="4">
    <source>
        <dbReference type="Proteomes" id="UP000198727"/>
    </source>
</evidence>
<evidence type="ECO:0000256" key="2">
    <source>
        <dbReference type="SAM" id="Phobius"/>
    </source>
</evidence>